<evidence type="ECO:0000313" key="3">
    <source>
        <dbReference type="EMBL" id="MDQ8208459.1"/>
    </source>
</evidence>
<dbReference type="Pfam" id="PF01408">
    <property type="entry name" value="GFO_IDH_MocA"/>
    <property type="match status" value="1"/>
</dbReference>
<feature type="domain" description="Gfo/Idh/MocA-like oxidoreductase N-terminal" evidence="1">
    <location>
        <begin position="6"/>
        <end position="132"/>
    </location>
</feature>
<dbReference type="InterPro" id="IPR036291">
    <property type="entry name" value="NAD(P)-bd_dom_sf"/>
</dbReference>
<dbReference type="SUPFAM" id="SSF51735">
    <property type="entry name" value="NAD(P)-binding Rossmann-fold domains"/>
    <property type="match status" value="1"/>
</dbReference>
<gene>
    <name evidence="3" type="ORF">QEH52_13125</name>
</gene>
<dbReference type="Pfam" id="PF22725">
    <property type="entry name" value="GFO_IDH_MocA_C3"/>
    <property type="match status" value="1"/>
</dbReference>
<dbReference type="SUPFAM" id="SSF55347">
    <property type="entry name" value="Glyceraldehyde-3-phosphate dehydrogenase-like, C-terminal domain"/>
    <property type="match status" value="1"/>
</dbReference>
<evidence type="ECO:0000259" key="2">
    <source>
        <dbReference type="Pfam" id="PF22725"/>
    </source>
</evidence>
<dbReference type="InterPro" id="IPR055170">
    <property type="entry name" value="GFO_IDH_MocA-like_dom"/>
</dbReference>
<dbReference type="Gene3D" id="3.40.50.720">
    <property type="entry name" value="NAD(P)-binding Rossmann-like Domain"/>
    <property type="match status" value="1"/>
</dbReference>
<dbReference type="EMBL" id="JARXHW010000031">
    <property type="protein sequence ID" value="MDQ8208459.1"/>
    <property type="molecule type" value="Genomic_DNA"/>
</dbReference>
<organism evidence="3 4">
    <name type="scientific">Thalassobacterium maritimum</name>
    <dbReference type="NCBI Taxonomy" id="3041265"/>
    <lineage>
        <taxon>Bacteria</taxon>
        <taxon>Pseudomonadati</taxon>
        <taxon>Verrucomicrobiota</taxon>
        <taxon>Opitutia</taxon>
        <taxon>Puniceicoccales</taxon>
        <taxon>Coraliomargaritaceae</taxon>
        <taxon>Thalassobacterium</taxon>
    </lineage>
</organism>
<comment type="caution">
    <text evidence="3">The sequence shown here is derived from an EMBL/GenBank/DDBJ whole genome shotgun (WGS) entry which is preliminary data.</text>
</comment>
<dbReference type="PANTHER" id="PTHR43249">
    <property type="entry name" value="UDP-N-ACETYL-2-AMINO-2-DEOXY-D-GLUCURONATE OXIDASE"/>
    <property type="match status" value="1"/>
</dbReference>
<dbReference type="InterPro" id="IPR000683">
    <property type="entry name" value="Gfo/Idh/MocA-like_OxRdtase_N"/>
</dbReference>
<dbReference type="InterPro" id="IPR052515">
    <property type="entry name" value="Gfo/Idh/MocA_Oxidoreductase"/>
</dbReference>
<sequence>MPSRALRVALVGLSGFAKVHYQMIQRAVACDRICLLGATVINQEDELEKCECIRAAGGDIFDDYEKMFRALNGQLDLCFIPTGIHLHARMAIAAMEAGANVFLEKPAAATIQDVRAIQATERKTGRFVAVGFQTIYASETLWMKQAILDGRIGKIRSIRSMGLWPRDDAYYARNDWAGRLLVGQDWMLDSPFNNAIGHQLNMMCFLGGITVEKSAELAGIRAELYRAHSIESADTACMRIETTTGLPLYFYATHSSSTQVDPEIIIDGELGSIHWTFTEVALSTDQGEETILACQFGDELREVIIERLLARSVDDSVFICDLEIAAAHTICVNGAHESSEVHNIPPDFIQRLADESGSVKTVVVGLDQSLTQAFQQGKLLSEIGVKWAVPGQYIDLSDYSYFPRFRQFECWEGSKTEPEIEVVR</sequence>
<name>A0ABU1AWD1_9BACT</name>
<evidence type="ECO:0000259" key="1">
    <source>
        <dbReference type="Pfam" id="PF01408"/>
    </source>
</evidence>
<proteinExistence type="predicted"/>
<evidence type="ECO:0000313" key="4">
    <source>
        <dbReference type="Proteomes" id="UP001225316"/>
    </source>
</evidence>
<dbReference type="PANTHER" id="PTHR43249:SF1">
    <property type="entry name" value="D-GLUCOSIDE 3-DEHYDROGENASE"/>
    <property type="match status" value="1"/>
</dbReference>
<keyword evidence="4" id="KW-1185">Reference proteome</keyword>
<dbReference type="Gene3D" id="3.30.360.10">
    <property type="entry name" value="Dihydrodipicolinate Reductase, domain 2"/>
    <property type="match status" value="1"/>
</dbReference>
<accession>A0ABU1AWD1</accession>
<reference evidence="3 4" key="1">
    <citation type="submission" date="2023-04" db="EMBL/GenBank/DDBJ databases">
        <title>A novel bacteria isolated from coastal sediment.</title>
        <authorList>
            <person name="Liu X.-J."/>
            <person name="Du Z.-J."/>
        </authorList>
    </citation>
    <scope>NUCLEOTIDE SEQUENCE [LARGE SCALE GENOMIC DNA]</scope>
    <source>
        <strain evidence="3 4">SDUM461003</strain>
    </source>
</reference>
<feature type="domain" description="GFO/IDH/MocA-like oxidoreductase" evidence="2">
    <location>
        <begin position="143"/>
        <end position="273"/>
    </location>
</feature>
<protein>
    <submittedName>
        <fullName evidence="3">Gfo/Idh/MocA family oxidoreductase</fullName>
    </submittedName>
</protein>
<dbReference type="Proteomes" id="UP001225316">
    <property type="component" value="Unassembled WGS sequence"/>
</dbReference>